<evidence type="ECO:0000259" key="1">
    <source>
        <dbReference type="Pfam" id="PF13508"/>
    </source>
</evidence>
<dbReference type="Gene3D" id="3.40.630.30">
    <property type="match status" value="1"/>
</dbReference>
<name>A0ABW4I1S2_9SPHN</name>
<gene>
    <name evidence="2" type="ORF">ACFSCW_07560</name>
</gene>
<dbReference type="SUPFAM" id="SSF55729">
    <property type="entry name" value="Acyl-CoA N-acyltransferases (Nat)"/>
    <property type="match status" value="1"/>
</dbReference>
<keyword evidence="2" id="KW-0808">Transferase</keyword>
<dbReference type="RefSeq" id="WP_380888237.1">
    <property type="nucleotide sequence ID" value="NZ_JBHUDY010000001.1"/>
</dbReference>
<dbReference type="GO" id="GO:0016746">
    <property type="term" value="F:acyltransferase activity"/>
    <property type="evidence" value="ECO:0007669"/>
    <property type="project" value="UniProtKB-KW"/>
</dbReference>
<comment type="caution">
    <text evidence="2">The sequence shown here is derived from an EMBL/GenBank/DDBJ whole genome shotgun (WGS) entry which is preliminary data.</text>
</comment>
<keyword evidence="2" id="KW-0012">Acyltransferase</keyword>
<dbReference type="Pfam" id="PF13508">
    <property type="entry name" value="Acetyltransf_7"/>
    <property type="match status" value="1"/>
</dbReference>
<dbReference type="InterPro" id="IPR000182">
    <property type="entry name" value="GNAT_dom"/>
</dbReference>
<dbReference type="InterPro" id="IPR016181">
    <property type="entry name" value="Acyl_CoA_acyltransferase"/>
</dbReference>
<feature type="domain" description="N-acetyltransferase" evidence="1">
    <location>
        <begin position="143"/>
        <end position="198"/>
    </location>
</feature>
<protein>
    <submittedName>
        <fullName evidence="2">GNAT family N-acetyltransferase</fullName>
        <ecNumber evidence="2">2.3.1.-</ecNumber>
    </submittedName>
</protein>
<accession>A0ABW4I1S2</accession>
<proteinExistence type="predicted"/>
<reference evidence="3" key="1">
    <citation type="journal article" date="2019" name="Int. J. Syst. Evol. Microbiol.">
        <title>The Global Catalogue of Microorganisms (GCM) 10K type strain sequencing project: providing services to taxonomists for standard genome sequencing and annotation.</title>
        <authorList>
            <consortium name="The Broad Institute Genomics Platform"/>
            <consortium name="The Broad Institute Genome Sequencing Center for Infectious Disease"/>
            <person name="Wu L."/>
            <person name="Ma J."/>
        </authorList>
    </citation>
    <scope>NUCLEOTIDE SEQUENCE [LARGE SCALE GENOMIC DNA]</scope>
    <source>
        <strain evidence="3">CGMCC 1.16275</strain>
    </source>
</reference>
<dbReference type="Proteomes" id="UP001597115">
    <property type="component" value="Unassembled WGS sequence"/>
</dbReference>
<dbReference type="EMBL" id="JBHUDY010000001">
    <property type="protein sequence ID" value="MFD1611653.1"/>
    <property type="molecule type" value="Genomic_DNA"/>
</dbReference>
<evidence type="ECO:0000313" key="3">
    <source>
        <dbReference type="Proteomes" id="UP001597115"/>
    </source>
</evidence>
<sequence>MPEAGADPALVAAWLSARSTARGLPQPVPDHGGLRVDTKAPTEKRRYVFARPCDGLAVLGGTIDEAHVPLKLCASANVLAGLVGPRWVVDDSAAMMMCEAAMPVRDTPGGYGLTIDEDGGVFRCNIRAVSGEHAASGYAVENAGAFVFDRIVTEPAHQRRGLGSAMMAALAARRRSSESRFVLVATVAGRALYESLGWLVVAPYATATLRP</sequence>
<organism evidence="2 3">
    <name type="scientific">Sphingomonas tabacisoli</name>
    <dbReference type="NCBI Taxonomy" id="2249466"/>
    <lineage>
        <taxon>Bacteria</taxon>
        <taxon>Pseudomonadati</taxon>
        <taxon>Pseudomonadota</taxon>
        <taxon>Alphaproteobacteria</taxon>
        <taxon>Sphingomonadales</taxon>
        <taxon>Sphingomonadaceae</taxon>
        <taxon>Sphingomonas</taxon>
    </lineage>
</organism>
<dbReference type="EC" id="2.3.1.-" evidence="2"/>
<evidence type="ECO:0000313" key="2">
    <source>
        <dbReference type="EMBL" id="MFD1611653.1"/>
    </source>
</evidence>
<keyword evidence="3" id="KW-1185">Reference proteome</keyword>